<dbReference type="SFLD" id="SFLDG01144">
    <property type="entry name" value="C2.B.4:_PGP_Like"/>
    <property type="match status" value="1"/>
</dbReference>
<dbReference type="GO" id="GO:0000287">
    <property type="term" value="F:magnesium ion binding"/>
    <property type="evidence" value="ECO:0007669"/>
    <property type="project" value="TreeGrafter"/>
</dbReference>
<dbReference type="GO" id="GO:0005829">
    <property type="term" value="C:cytosol"/>
    <property type="evidence" value="ECO:0007669"/>
    <property type="project" value="TreeGrafter"/>
</dbReference>
<dbReference type="Gene3D" id="3.30.1240.10">
    <property type="match status" value="1"/>
</dbReference>
<dbReference type="Pfam" id="PF08282">
    <property type="entry name" value="Hydrolase_3"/>
    <property type="match status" value="1"/>
</dbReference>
<dbReference type="Proteomes" id="UP000426444">
    <property type="component" value="Chromosome"/>
</dbReference>
<dbReference type="CDD" id="cd07516">
    <property type="entry name" value="HAD_Pase"/>
    <property type="match status" value="1"/>
</dbReference>
<dbReference type="InterPro" id="IPR036412">
    <property type="entry name" value="HAD-like_sf"/>
</dbReference>
<name>A0A6I6DH07_9FIRM</name>
<evidence type="ECO:0000313" key="2">
    <source>
        <dbReference type="Proteomes" id="UP000426444"/>
    </source>
</evidence>
<dbReference type="AlphaFoldDB" id="A0A6I6DH07"/>
<dbReference type="PANTHER" id="PTHR10000:SF8">
    <property type="entry name" value="HAD SUPERFAMILY HYDROLASE-LIKE, TYPE 3"/>
    <property type="match status" value="1"/>
</dbReference>
<dbReference type="Gene3D" id="3.40.50.1000">
    <property type="entry name" value="HAD superfamily/HAD-like"/>
    <property type="match status" value="1"/>
</dbReference>
<dbReference type="InterPro" id="IPR023214">
    <property type="entry name" value="HAD_sf"/>
</dbReference>
<protein>
    <submittedName>
        <fullName evidence="1">Cof-like hydrolase</fullName>
    </submittedName>
</protein>
<gene>
    <name evidence="1" type="ORF">SYNTR_1779</name>
</gene>
<dbReference type="SUPFAM" id="SSF56784">
    <property type="entry name" value="HAD-like"/>
    <property type="match status" value="1"/>
</dbReference>
<dbReference type="EMBL" id="CP046457">
    <property type="protein sequence ID" value="QGU00373.1"/>
    <property type="molecule type" value="Genomic_DNA"/>
</dbReference>
<keyword evidence="2" id="KW-1185">Reference proteome</keyword>
<dbReference type="SFLD" id="SFLDG01140">
    <property type="entry name" value="C2.B:_Phosphomannomutase_and_P"/>
    <property type="match status" value="1"/>
</dbReference>
<reference evidence="2" key="1">
    <citation type="journal article" date="2019" name="Microbiology">
        <title>Complete Genome Sequence of an Uncultured Bacterium of the Candidate Phylum Bipolaricaulota.</title>
        <authorList>
            <person name="Kadnikov V.V."/>
            <person name="Mardanov A.V."/>
            <person name="Beletsky A.V."/>
            <person name="Frank Y.A."/>
            <person name="Karnachuk O.V."/>
            <person name="Ravin N.V."/>
        </authorList>
    </citation>
    <scope>NUCLEOTIDE SEQUENCE [LARGE SCALE GENOMIC DNA]</scope>
</reference>
<dbReference type="InterPro" id="IPR000150">
    <property type="entry name" value="Cof"/>
</dbReference>
<accession>A0A6I6DH07</accession>
<evidence type="ECO:0000313" key="1">
    <source>
        <dbReference type="EMBL" id="QGU00373.1"/>
    </source>
</evidence>
<dbReference type="GO" id="GO:0016791">
    <property type="term" value="F:phosphatase activity"/>
    <property type="evidence" value="ECO:0007669"/>
    <property type="project" value="TreeGrafter"/>
</dbReference>
<proteinExistence type="predicted"/>
<dbReference type="SFLD" id="SFLDS00003">
    <property type="entry name" value="Haloacid_Dehalogenase"/>
    <property type="match status" value="1"/>
</dbReference>
<dbReference type="InterPro" id="IPR006379">
    <property type="entry name" value="HAD-SF_hydro_IIB"/>
</dbReference>
<dbReference type="PANTHER" id="PTHR10000">
    <property type="entry name" value="PHOSPHOSERINE PHOSPHATASE"/>
    <property type="match status" value="1"/>
</dbReference>
<dbReference type="PROSITE" id="PS01229">
    <property type="entry name" value="COF_2"/>
    <property type="match status" value="1"/>
</dbReference>
<organism evidence="1 2">
    <name type="scientific">Candidatus Syntrophocurvum alkaliphilum</name>
    <dbReference type="NCBI Taxonomy" id="2293317"/>
    <lineage>
        <taxon>Bacteria</taxon>
        <taxon>Bacillati</taxon>
        <taxon>Bacillota</taxon>
        <taxon>Clostridia</taxon>
        <taxon>Eubacteriales</taxon>
        <taxon>Syntrophomonadaceae</taxon>
        <taxon>Candidatus Syntrophocurvum</taxon>
    </lineage>
</organism>
<dbReference type="KEGG" id="salq:SYNTR_1779"/>
<dbReference type="RefSeq" id="WP_156204165.1">
    <property type="nucleotide sequence ID" value="NZ_CP046457.1"/>
</dbReference>
<keyword evidence="1" id="KW-0378">Hydrolase</keyword>
<dbReference type="OrthoDB" id="9781413at2"/>
<dbReference type="NCBIfam" id="TIGR00099">
    <property type="entry name" value="Cof-subfamily"/>
    <property type="match status" value="1"/>
</dbReference>
<sequence length="267" mass="30248">MSVKLIAIDLDDTLLDSGLRISDECAKAITAAREKGVMVTIATGRMYSSALPYARQLNIDVPLITYQGAWVKNSLSEEVLYYEPVPKKESIEIMEYFKKCGVHYHTYYDDRLCLENLTEEGKFYVKLAGVEPVIMDSLIDALDTYDPFKIMAVTDNERMLLDMELELKNNYGDNLHITRSKPFFLEVMNKKANKADALKVITDHYNIDRKEVMAVGDSYNDLAMIEWAGLGVAMWNARTSVKEVADFITTSNDEKGVAEAIHRFVLA</sequence>
<dbReference type="NCBIfam" id="TIGR01484">
    <property type="entry name" value="HAD-SF-IIB"/>
    <property type="match status" value="1"/>
</dbReference>